<dbReference type="EMBL" id="CM044703">
    <property type="protein sequence ID" value="KAI5672916.1"/>
    <property type="molecule type" value="Genomic_DNA"/>
</dbReference>
<evidence type="ECO:0000313" key="2">
    <source>
        <dbReference type="Proteomes" id="UP001060085"/>
    </source>
</evidence>
<dbReference type="Proteomes" id="UP001060085">
    <property type="component" value="Linkage Group LG03"/>
</dbReference>
<name>A0ACC0BJR5_CATRO</name>
<accession>A0ACC0BJR5</accession>
<comment type="caution">
    <text evidence="1">The sequence shown here is derived from an EMBL/GenBank/DDBJ whole genome shotgun (WGS) entry which is preliminary data.</text>
</comment>
<sequence>MNNDEEMRYLWTIPFHHAKEGIHILVEFEQIQQHSIPITQDINTTNMTEYITTITHMISDELSMLYTTVNDDDDEVDQSDRDDAVSRQSESDDDNDPEEGELQTSVKPCKSCKCGN</sequence>
<gene>
    <name evidence="1" type="ORF">M9H77_13280</name>
</gene>
<protein>
    <submittedName>
        <fullName evidence="1">Uncharacterized protein</fullName>
    </submittedName>
</protein>
<proteinExistence type="predicted"/>
<organism evidence="1 2">
    <name type="scientific">Catharanthus roseus</name>
    <name type="common">Madagascar periwinkle</name>
    <name type="synonym">Vinca rosea</name>
    <dbReference type="NCBI Taxonomy" id="4058"/>
    <lineage>
        <taxon>Eukaryota</taxon>
        <taxon>Viridiplantae</taxon>
        <taxon>Streptophyta</taxon>
        <taxon>Embryophyta</taxon>
        <taxon>Tracheophyta</taxon>
        <taxon>Spermatophyta</taxon>
        <taxon>Magnoliopsida</taxon>
        <taxon>eudicotyledons</taxon>
        <taxon>Gunneridae</taxon>
        <taxon>Pentapetalae</taxon>
        <taxon>asterids</taxon>
        <taxon>lamiids</taxon>
        <taxon>Gentianales</taxon>
        <taxon>Apocynaceae</taxon>
        <taxon>Rauvolfioideae</taxon>
        <taxon>Vinceae</taxon>
        <taxon>Catharanthinae</taxon>
        <taxon>Catharanthus</taxon>
    </lineage>
</organism>
<keyword evidence="2" id="KW-1185">Reference proteome</keyword>
<reference evidence="2" key="1">
    <citation type="journal article" date="2023" name="Nat. Plants">
        <title>Single-cell RNA sequencing provides a high-resolution roadmap for understanding the multicellular compartmentation of specialized metabolism.</title>
        <authorList>
            <person name="Sun S."/>
            <person name="Shen X."/>
            <person name="Li Y."/>
            <person name="Li Y."/>
            <person name="Wang S."/>
            <person name="Li R."/>
            <person name="Zhang H."/>
            <person name="Shen G."/>
            <person name="Guo B."/>
            <person name="Wei J."/>
            <person name="Xu J."/>
            <person name="St-Pierre B."/>
            <person name="Chen S."/>
            <person name="Sun C."/>
        </authorList>
    </citation>
    <scope>NUCLEOTIDE SEQUENCE [LARGE SCALE GENOMIC DNA]</scope>
</reference>
<evidence type="ECO:0000313" key="1">
    <source>
        <dbReference type="EMBL" id="KAI5672916.1"/>
    </source>
</evidence>